<reference evidence="1 2" key="1">
    <citation type="journal article" date="2022" name="G3 (Bethesda)">
        <title>Whole-genome sequence and methylome profiling of the almond [Prunus dulcis (Mill.) D.A. Webb] cultivar 'Nonpareil'.</title>
        <authorList>
            <person name="D'Amico-Willman K.M."/>
            <person name="Ouma W.Z."/>
            <person name="Meulia T."/>
            <person name="Sideli G.M."/>
            <person name="Gradziel T.M."/>
            <person name="Fresnedo-Ramirez J."/>
        </authorList>
    </citation>
    <scope>NUCLEOTIDE SEQUENCE [LARGE SCALE GENOMIC DNA]</scope>
    <source>
        <strain evidence="1">Clone GOH B32 T37-40</strain>
    </source>
</reference>
<name>A0AAD4YKV2_PRUDU</name>
<dbReference type="SUPFAM" id="SSF49464">
    <property type="entry name" value="Carboxypeptidase regulatory domain-like"/>
    <property type="match status" value="1"/>
</dbReference>
<proteinExistence type="predicted"/>
<evidence type="ECO:0000313" key="1">
    <source>
        <dbReference type="EMBL" id="KAI5312489.1"/>
    </source>
</evidence>
<gene>
    <name evidence="1" type="ORF">L3X38_041662</name>
</gene>
<protein>
    <submittedName>
        <fullName evidence="1">Uncharacterized protein</fullName>
    </submittedName>
</protein>
<sequence>MSQWHQVSPSVLEEFFTICSELLGPPYYLVTATAPGYKSKTTGIWLDKASTNVDFVLNPNVNGRGIPLHVNADGALIEHPSA</sequence>
<dbReference type="EMBL" id="JAJFAZ020000008">
    <property type="protein sequence ID" value="KAI5312489.1"/>
    <property type="molecule type" value="Genomic_DNA"/>
</dbReference>
<organism evidence="1 2">
    <name type="scientific">Prunus dulcis</name>
    <name type="common">Almond</name>
    <name type="synonym">Amygdalus dulcis</name>
    <dbReference type="NCBI Taxonomy" id="3755"/>
    <lineage>
        <taxon>Eukaryota</taxon>
        <taxon>Viridiplantae</taxon>
        <taxon>Streptophyta</taxon>
        <taxon>Embryophyta</taxon>
        <taxon>Tracheophyta</taxon>
        <taxon>Spermatophyta</taxon>
        <taxon>Magnoliopsida</taxon>
        <taxon>eudicotyledons</taxon>
        <taxon>Gunneridae</taxon>
        <taxon>Pentapetalae</taxon>
        <taxon>rosids</taxon>
        <taxon>fabids</taxon>
        <taxon>Rosales</taxon>
        <taxon>Rosaceae</taxon>
        <taxon>Amygdaloideae</taxon>
        <taxon>Amygdaleae</taxon>
        <taxon>Prunus</taxon>
    </lineage>
</organism>
<accession>A0AAD4YKV2</accession>
<evidence type="ECO:0000313" key="2">
    <source>
        <dbReference type="Proteomes" id="UP001054821"/>
    </source>
</evidence>
<keyword evidence="2" id="KW-1185">Reference proteome</keyword>
<dbReference type="AlphaFoldDB" id="A0AAD4YKV2"/>
<dbReference type="Proteomes" id="UP001054821">
    <property type="component" value="Chromosome 8"/>
</dbReference>
<dbReference type="InterPro" id="IPR008969">
    <property type="entry name" value="CarboxyPept-like_regulatory"/>
</dbReference>
<comment type="caution">
    <text evidence="1">The sequence shown here is derived from an EMBL/GenBank/DDBJ whole genome shotgun (WGS) entry which is preliminary data.</text>
</comment>